<reference evidence="5 8" key="2">
    <citation type="submission" date="2019-07" db="EMBL/GenBank/DDBJ databases">
        <title>Whole genome shotgun sequence of Halolactibacillus halophilus NBRC 100868.</title>
        <authorList>
            <person name="Hosoyama A."/>
            <person name="Uohara A."/>
            <person name="Ohji S."/>
            <person name="Ichikawa N."/>
        </authorList>
    </citation>
    <scope>NUCLEOTIDE SEQUENCE [LARGE SCALE GENOMIC DNA]</scope>
    <source>
        <strain evidence="5 8">NBRC 100868</strain>
    </source>
</reference>
<evidence type="ECO:0000313" key="6">
    <source>
        <dbReference type="EMBL" id="SFP13144.1"/>
    </source>
</evidence>
<evidence type="ECO:0000313" key="8">
    <source>
        <dbReference type="Proteomes" id="UP000321547"/>
    </source>
</evidence>
<dbReference type="InterPro" id="IPR017439">
    <property type="entry name" value="Amidohydrolase"/>
</dbReference>
<feature type="binding site" evidence="3">
    <location>
        <position position="106"/>
    </location>
    <ligand>
        <name>Mn(2+)</name>
        <dbReference type="ChEBI" id="CHEBI:29035"/>
        <label>2</label>
    </ligand>
</feature>
<protein>
    <submittedName>
        <fullName evidence="5 6">Amidohydrolase</fullName>
    </submittedName>
</protein>
<keyword evidence="8" id="KW-1185">Reference proteome</keyword>
<comment type="cofactor">
    <cofactor evidence="3">
        <name>Mn(2+)</name>
        <dbReference type="ChEBI" id="CHEBI:29035"/>
    </cofactor>
    <text evidence="3">The Mn(2+) ion enhances activity.</text>
</comment>
<dbReference type="SUPFAM" id="SSF53187">
    <property type="entry name" value="Zn-dependent exopeptidases"/>
    <property type="match status" value="1"/>
</dbReference>
<dbReference type="Pfam" id="PF01546">
    <property type="entry name" value="Peptidase_M20"/>
    <property type="match status" value="1"/>
</dbReference>
<feature type="domain" description="Peptidase M20 dimerisation" evidence="4">
    <location>
        <begin position="193"/>
        <end position="279"/>
    </location>
</feature>
<keyword evidence="3" id="KW-0464">Manganese</keyword>
<dbReference type="PANTHER" id="PTHR11014">
    <property type="entry name" value="PEPTIDASE M20 FAMILY MEMBER"/>
    <property type="match status" value="1"/>
</dbReference>
<dbReference type="InterPro" id="IPR002933">
    <property type="entry name" value="Peptidase_M20"/>
</dbReference>
<feature type="binding site" evidence="3">
    <location>
        <position position="167"/>
    </location>
    <ligand>
        <name>Mn(2+)</name>
        <dbReference type="ChEBI" id="CHEBI:29035"/>
        <label>2</label>
    </ligand>
</feature>
<dbReference type="Proteomes" id="UP000321547">
    <property type="component" value="Unassembled WGS sequence"/>
</dbReference>
<gene>
    <name evidence="5" type="primary">yhaA</name>
    <name evidence="5" type="ORF">HHA03_08070</name>
    <name evidence="6" type="ORF">SAMN05421839_106103</name>
</gene>
<dbReference type="AlphaFoldDB" id="A0A1I5MUB9"/>
<dbReference type="FunFam" id="3.30.70.360:FF:000014">
    <property type="entry name" value="N-acyl-L-amino acid amidohydrolase"/>
    <property type="match status" value="1"/>
</dbReference>
<dbReference type="EMBL" id="BJWI01000007">
    <property type="protein sequence ID" value="GEM01275.1"/>
    <property type="molecule type" value="Genomic_DNA"/>
</dbReference>
<dbReference type="Gene3D" id="3.30.70.360">
    <property type="match status" value="1"/>
</dbReference>
<evidence type="ECO:0000313" key="5">
    <source>
        <dbReference type="EMBL" id="GEM01275.1"/>
    </source>
</evidence>
<organism evidence="6 7">
    <name type="scientific">Halolactibacillus halophilus</name>
    <dbReference type="NCBI Taxonomy" id="306540"/>
    <lineage>
        <taxon>Bacteria</taxon>
        <taxon>Bacillati</taxon>
        <taxon>Bacillota</taxon>
        <taxon>Bacilli</taxon>
        <taxon>Bacillales</taxon>
        <taxon>Bacillaceae</taxon>
        <taxon>Halolactibacillus</taxon>
    </lineage>
</organism>
<dbReference type="STRING" id="306540.SAMN05421839_106103"/>
<evidence type="ECO:0000256" key="2">
    <source>
        <dbReference type="ARBA" id="ARBA00022801"/>
    </source>
</evidence>
<dbReference type="Gene3D" id="3.40.630.10">
    <property type="entry name" value="Zn peptidases"/>
    <property type="match status" value="1"/>
</dbReference>
<dbReference type="Pfam" id="PF07687">
    <property type="entry name" value="M20_dimer"/>
    <property type="match status" value="1"/>
</dbReference>
<evidence type="ECO:0000256" key="1">
    <source>
        <dbReference type="ARBA" id="ARBA00006153"/>
    </source>
</evidence>
<dbReference type="SUPFAM" id="SSF55031">
    <property type="entry name" value="Bacterial exopeptidase dimerisation domain"/>
    <property type="match status" value="1"/>
</dbReference>
<dbReference type="InterPro" id="IPR036264">
    <property type="entry name" value="Bact_exopeptidase_dim_dom"/>
</dbReference>
<comment type="similarity">
    <text evidence="1">Belongs to the peptidase M20 family.</text>
</comment>
<dbReference type="GO" id="GO:0016787">
    <property type="term" value="F:hydrolase activity"/>
    <property type="evidence" value="ECO:0007669"/>
    <property type="project" value="UniProtKB-KW"/>
</dbReference>
<evidence type="ECO:0000313" key="7">
    <source>
        <dbReference type="Proteomes" id="UP000242243"/>
    </source>
</evidence>
<sequence>MMELKTKVYDKLKNLEQEMIELRRHFHQYPELSFEEVETPKTIAAFHKQLGLDVREHVGERGVVATLKGGHPGPTIAIRADFDALPIKEETNLSYQSTVDGVMHACGHDAHTAIAMTVAQALVSIKEDLHGTVKFIHQHAEEQDPGGAKAMIEDGAIDGVDQIFCLHMENYLPVGTIGETDGPILGASDDFFMTIEGKGGHAALPHDTVDALSIGAQIVTQLNQLTSRKVDPMKQAVLTVGSFHSGDKANVIAEKAYIEGTVRTFDETVRQEMSEWVKQVTDFTARAHGAKATIDYQFGYPATINDWETNQLMVGVATEIIGEENVIHLEPNMGAEDFSYFAEKIPATYFFLGSANKEKGCIHPYHHPKFMIDEDSLLIGAKILAGSILKASVS</sequence>
<keyword evidence="3" id="KW-0479">Metal-binding</keyword>
<feature type="binding site" evidence="3">
    <location>
        <position position="108"/>
    </location>
    <ligand>
        <name>Mn(2+)</name>
        <dbReference type="ChEBI" id="CHEBI:29035"/>
        <label>2</label>
    </ligand>
</feature>
<evidence type="ECO:0000256" key="3">
    <source>
        <dbReference type="PIRSR" id="PIRSR005962-1"/>
    </source>
</evidence>
<proteinExistence type="inferred from homology"/>
<reference evidence="6 7" key="1">
    <citation type="submission" date="2016-10" db="EMBL/GenBank/DDBJ databases">
        <authorList>
            <person name="de Groot N.N."/>
        </authorList>
    </citation>
    <scope>NUCLEOTIDE SEQUENCE [LARGE SCALE GENOMIC DNA]</scope>
    <source>
        <strain evidence="6 7">DSM 17073</strain>
    </source>
</reference>
<dbReference type="NCBIfam" id="TIGR01891">
    <property type="entry name" value="amidohydrolases"/>
    <property type="match status" value="1"/>
</dbReference>
<dbReference type="InterPro" id="IPR011650">
    <property type="entry name" value="Peptidase_M20_dimer"/>
</dbReference>
<feature type="binding site" evidence="3">
    <location>
        <position position="366"/>
    </location>
    <ligand>
        <name>Mn(2+)</name>
        <dbReference type="ChEBI" id="CHEBI:29035"/>
        <label>2</label>
    </ligand>
</feature>
<feature type="binding site" evidence="3">
    <location>
        <position position="142"/>
    </location>
    <ligand>
        <name>Mn(2+)</name>
        <dbReference type="ChEBI" id="CHEBI:29035"/>
        <label>2</label>
    </ligand>
</feature>
<name>A0A1I5MUB9_9BACI</name>
<dbReference type="EMBL" id="FOXC01000006">
    <property type="protein sequence ID" value="SFP13144.1"/>
    <property type="molecule type" value="Genomic_DNA"/>
</dbReference>
<dbReference type="RefSeq" id="WP_307725231.1">
    <property type="nucleotide sequence ID" value="NZ_BJWI01000007.1"/>
</dbReference>
<dbReference type="GO" id="GO:0046872">
    <property type="term" value="F:metal ion binding"/>
    <property type="evidence" value="ECO:0007669"/>
    <property type="project" value="UniProtKB-KW"/>
</dbReference>
<dbReference type="PIRSF" id="PIRSF005962">
    <property type="entry name" value="Pept_M20D_amidohydro"/>
    <property type="match status" value="1"/>
</dbReference>
<accession>A0A1I5MUB9</accession>
<dbReference type="Proteomes" id="UP000242243">
    <property type="component" value="Unassembled WGS sequence"/>
</dbReference>
<keyword evidence="2 6" id="KW-0378">Hydrolase</keyword>
<dbReference type="PANTHER" id="PTHR11014:SF63">
    <property type="entry name" value="METALLOPEPTIDASE, PUTATIVE (AFU_ORTHOLOGUE AFUA_6G09600)-RELATED"/>
    <property type="match status" value="1"/>
</dbReference>
<evidence type="ECO:0000259" key="4">
    <source>
        <dbReference type="Pfam" id="PF07687"/>
    </source>
</evidence>